<proteinExistence type="predicted"/>
<name>A0A6J4PKL7_9BACT</name>
<keyword evidence="1" id="KW-0472">Membrane</keyword>
<evidence type="ECO:0000256" key="1">
    <source>
        <dbReference type="SAM" id="Phobius"/>
    </source>
</evidence>
<feature type="transmembrane region" description="Helical" evidence="1">
    <location>
        <begin position="103"/>
        <end position="126"/>
    </location>
</feature>
<keyword evidence="1" id="KW-1133">Transmembrane helix</keyword>
<dbReference type="AlphaFoldDB" id="A0A6J4PKL7"/>
<organism evidence="2">
    <name type="scientific">uncultured Phycisphaerae bacterium</name>
    <dbReference type="NCBI Taxonomy" id="904963"/>
    <lineage>
        <taxon>Bacteria</taxon>
        <taxon>Pseudomonadati</taxon>
        <taxon>Planctomycetota</taxon>
        <taxon>Phycisphaerae</taxon>
        <taxon>environmental samples</taxon>
    </lineage>
</organism>
<keyword evidence="1" id="KW-0812">Transmembrane</keyword>
<accession>A0A6J4PKL7</accession>
<reference evidence="2" key="1">
    <citation type="submission" date="2020-02" db="EMBL/GenBank/DDBJ databases">
        <authorList>
            <person name="Meier V. D."/>
        </authorList>
    </citation>
    <scope>NUCLEOTIDE SEQUENCE</scope>
    <source>
        <strain evidence="2">AVDCRST_MAG64</strain>
    </source>
</reference>
<evidence type="ECO:0000313" key="2">
    <source>
        <dbReference type="EMBL" id="CAA9417272.1"/>
    </source>
</evidence>
<dbReference type="EMBL" id="CADCUQ010000598">
    <property type="protein sequence ID" value="CAA9417272.1"/>
    <property type="molecule type" value="Genomic_DNA"/>
</dbReference>
<gene>
    <name evidence="2" type="ORF">AVDCRST_MAG64-2696</name>
</gene>
<sequence length="169" mass="17735">MERVGPAHVDAAAAPLPVIAYGTPASGRAGFSVGRFLLWSVFVVGWAAAGTLGGAVGVGVLGESTFQGALGPIRDDDFWGLGAVLGFLAAITFCWLSRRQRWLHVLTAALATASLAWACVVLAGTLRKQPREWLWEVAVVAVAIWGSASIAVLVASVAGWLLSRRRRLA</sequence>
<protein>
    <submittedName>
        <fullName evidence="2">Uncharacterized protein</fullName>
    </submittedName>
</protein>
<feature type="transmembrane region" description="Helical" evidence="1">
    <location>
        <begin position="78"/>
        <end position="96"/>
    </location>
</feature>
<feature type="transmembrane region" description="Helical" evidence="1">
    <location>
        <begin position="138"/>
        <end position="162"/>
    </location>
</feature>
<feature type="transmembrane region" description="Helical" evidence="1">
    <location>
        <begin position="36"/>
        <end position="58"/>
    </location>
</feature>